<dbReference type="EMBL" id="NMUH01000802">
    <property type="protein sequence ID" value="MQL85026.1"/>
    <property type="molecule type" value="Genomic_DNA"/>
</dbReference>
<evidence type="ECO:0000313" key="1">
    <source>
        <dbReference type="EMBL" id="MQL85026.1"/>
    </source>
</evidence>
<evidence type="ECO:0000313" key="2">
    <source>
        <dbReference type="Proteomes" id="UP000652761"/>
    </source>
</evidence>
<reference evidence="1" key="1">
    <citation type="submission" date="2017-07" db="EMBL/GenBank/DDBJ databases">
        <title>Taro Niue Genome Assembly and Annotation.</title>
        <authorList>
            <person name="Atibalentja N."/>
            <person name="Keating K."/>
            <person name="Fields C.J."/>
        </authorList>
    </citation>
    <scope>NUCLEOTIDE SEQUENCE</scope>
    <source>
        <strain evidence="1">Niue_2</strain>
        <tissue evidence="1">Leaf</tissue>
    </source>
</reference>
<gene>
    <name evidence="1" type="ORF">Taro_017533</name>
</gene>
<dbReference type="Proteomes" id="UP000652761">
    <property type="component" value="Unassembled WGS sequence"/>
</dbReference>
<dbReference type="OrthoDB" id="651362at2759"/>
<dbReference type="Pfam" id="PF03004">
    <property type="entry name" value="Transposase_24"/>
    <property type="match status" value="1"/>
</dbReference>
<dbReference type="AlphaFoldDB" id="A0A843URM1"/>
<protein>
    <submittedName>
        <fullName evidence="1">Uncharacterized protein</fullName>
    </submittedName>
</protein>
<dbReference type="InterPro" id="IPR004252">
    <property type="entry name" value="Probable_transposase_24"/>
</dbReference>
<sequence length="194" mass="22861">MFMRNYRFTEHSGELRARSAWTTTAKVNFKHLMYNVRRNVERVCASTDNNQWKEHGPVWMRKEYWIELCEIWGGEKWNENSAKAKKNRATHPKANVHTSGSVSFAMHKARLEAQLKRPPQFQALFDETHKKKGTDDYISENAREVAESYSRGMDERYRDDVSIQSWILTFELQHLGHPRKAMCMVLDIAWARPG</sequence>
<comment type="caution">
    <text evidence="1">The sequence shown here is derived from an EMBL/GenBank/DDBJ whole genome shotgun (WGS) entry which is preliminary data.</text>
</comment>
<proteinExistence type="predicted"/>
<name>A0A843URM1_COLES</name>
<organism evidence="1 2">
    <name type="scientific">Colocasia esculenta</name>
    <name type="common">Wild taro</name>
    <name type="synonym">Arum esculentum</name>
    <dbReference type="NCBI Taxonomy" id="4460"/>
    <lineage>
        <taxon>Eukaryota</taxon>
        <taxon>Viridiplantae</taxon>
        <taxon>Streptophyta</taxon>
        <taxon>Embryophyta</taxon>
        <taxon>Tracheophyta</taxon>
        <taxon>Spermatophyta</taxon>
        <taxon>Magnoliopsida</taxon>
        <taxon>Liliopsida</taxon>
        <taxon>Araceae</taxon>
        <taxon>Aroideae</taxon>
        <taxon>Colocasieae</taxon>
        <taxon>Colocasia</taxon>
    </lineage>
</organism>
<keyword evidence="2" id="KW-1185">Reference proteome</keyword>
<accession>A0A843URM1</accession>